<dbReference type="InterPro" id="IPR011050">
    <property type="entry name" value="Pectin_lyase_fold/virulence"/>
</dbReference>
<dbReference type="InterPro" id="IPR000743">
    <property type="entry name" value="Glyco_hydro_28"/>
</dbReference>
<feature type="active site" evidence="8">
    <location>
        <position position="244"/>
    </location>
</feature>
<evidence type="ECO:0000256" key="8">
    <source>
        <dbReference type="PROSITE-ProRule" id="PRU10052"/>
    </source>
</evidence>
<dbReference type="Proteomes" id="UP000653305">
    <property type="component" value="Unassembled WGS sequence"/>
</dbReference>
<dbReference type="SMART" id="SM00710">
    <property type="entry name" value="PbH1"/>
    <property type="match status" value="5"/>
</dbReference>
<evidence type="ECO:0000256" key="3">
    <source>
        <dbReference type="ARBA" id="ARBA00022512"/>
    </source>
</evidence>
<dbReference type="PROSITE" id="PS00502">
    <property type="entry name" value="POLYGALACTURONASE"/>
    <property type="match status" value="1"/>
</dbReference>
<comment type="similarity">
    <text evidence="2 9">Belongs to the glycosyl hydrolase 28 family.</text>
</comment>
<dbReference type="SUPFAM" id="SSF51126">
    <property type="entry name" value="Pectin lyase-like"/>
    <property type="match status" value="1"/>
</dbReference>
<dbReference type="OrthoDB" id="187139at2759"/>
<dbReference type="GO" id="GO:0004650">
    <property type="term" value="F:polygalacturonase activity"/>
    <property type="evidence" value="ECO:0007669"/>
    <property type="project" value="InterPro"/>
</dbReference>
<dbReference type="GO" id="GO:0071555">
    <property type="term" value="P:cell wall organization"/>
    <property type="evidence" value="ECO:0007669"/>
    <property type="project" value="UniProtKB-KW"/>
</dbReference>
<evidence type="ECO:0000256" key="7">
    <source>
        <dbReference type="ARBA" id="ARBA00023316"/>
    </source>
</evidence>
<evidence type="ECO:0000313" key="12">
    <source>
        <dbReference type="Proteomes" id="UP000653305"/>
    </source>
</evidence>
<gene>
    <name evidence="11" type="ORF">PHJA_000123100</name>
</gene>
<comment type="caution">
    <text evidence="11">The sequence shown here is derived from an EMBL/GenBank/DDBJ whole genome shotgun (WGS) entry which is preliminary data.</text>
</comment>
<protein>
    <submittedName>
        <fullName evidence="11">Polygalacturonase</fullName>
    </submittedName>
</protein>
<evidence type="ECO:0000256" key="5">
    <source>
        <dbReference type="ARBA" id="ARBA00022801"/>
    </source>
</evidence>
<comment type="subcellular location">
    <subcellularLocation>
        <location evidence="1">Secreted</location>
        <location evidence="1">Cell wall</location>
    </subcellularLocation>
</comment>
<evidence type="ECO:0000313" key="11">
    <source>
        <dbReference type="EMBL" id="GFP79797.1"/>
    </source>
</evidence>
<evidence type="ECO:0000256" key="2">
    <source>
        <dbReference type="ARBA" id="ARBA00008834"/>
    </source>
</evidence>
<dbReference type="InterPro" id="IPR006626">
    <property type="entry name" value="PbH1"/>
</dbReference>
<dbReference type="Gene3D" id="2.160.20.10">
    <property type="entry name" value="Single-stranded right-handed beta-helix, Pectin lyase-like"/>
    <property type="match status" value="1"/>
</dbReference>
<keyword evidence="3" id="KW-0134">Cell wall</keyword>
<feature type="signal peptide" evidence="10">
    <location>
        <begin position="1"/>
        <end position="25"/>
    </location>
</feature>
<sequence>MAERSVLDVLLPLVLFLCTAIVVTGTLPPKTFDVVKYGAVADGKTDNTKAFVKAWNDACAYGGRSRVWIPIGTFLLSSVTFSGSCNGSMAFLIKGTLKAPTENFFTDTWIGFRYLTNLTVAGGGILDGQGHVAWPYNDCRHNPHCKPLPVTMRFDFIKNSKLYNLRAVDSKNTHFNIFSCENINITDIRINAPADSPNTDGIRIGSSNKINISHSLIATGDDCISMLFGSQNIDIRDVTCGPGHGISIGSLGRGHEEEYVSGISVSNCSIIGTENGVRIKTYASSSKYSKASNIIFQDILMKAPRNPIIIDQHYGSSPNFDSRVESGSAVQIKDVTFKNIWGSSSSKVAVNLQCSGVVPCRNVKLIDIDLAYSGPGEPAVSQCSNVFGSSYGKIVPAGCL</sequence>
<evidence type="ECO:0000256" key="10">
    <source>
        <dbReference type="SAM" id="SignalP"/>
    </source>
</evidence>
<proteinExistence type="inferred from homology"/>
<dbReference type="AlphaFoldDB" id="A0A830AZ25"/>
<evidence type="ECO:0000256" key="9">
    <source>
        <dbReference type="RuleBase" id="RU361169"/>
    </source>
</evidence>
<evidence type="ECO:0000256" key="6">
    <source>
        <dbReference type="ARBA" id="ARBA00023295"/>
    </source>
</evidence>
<keyword evidence="6 9" id="KW-0326">Glycosidase</keyword>
<dbReference type="InterPro" id="IPR012334">
    <property type="entry name" value="Pectin_lyas_fold"/>
</dbReference>
<dbReference type="PANTHER" id="PTHR31375">
    <property type="match status" value="1"/>
</dbReference>
<keyword evidence="5 9" id="KW-0378">Hydrolase</keyword>
<dbReference type="GO" id="GO:0005975">
    <property type="term" value="P:carbohydrate metabolic process"/>
    <property type="evidence" value="ECO:0007669"/>
    <property type="project" value="InterPro"/>
</dbReference>
<keyword evidence="7" id="KW-0961">Cell wall biogenesis/degradation</keyword>
<keyword evidence="12" id="KW-1185">Reference proteome</keyword>
<name>A0A830AZ25_9LAMI</name>
<keyword evidence="10" id="KW-0732">Signal</keyword>
<accession>A0A830AZ25</accession>
<dbReference type="FunFam" id="2.160.20.10:FF:000004">
    <property type="entry name" value="Pectin lyase-like superfamily protein"/>
    <property type="match status" value="1"/>
</dbReference>
<evidence type="ECO:0000256" key="1">
    <source>
        <dbReference type="ARBA" id="ARBA00004191"/>
    </source>
</evidence>
<organism evidence="11 12">
    <name type="scientific">Phtheirospermum japonicum</name>
    <dbReference type="NCBI Taxonomy" id="374723"/>
    <lineage>
        <taxon>Eukaryota</taxon>
        <taxon>Viridiplantae</taxon>
        <taxon>Streptophyta</taxon>
        <taxon>Embryophyta</taxon>
        <taxon>Tracheophyta</taxon>
        <taxon>Spermatophyta</taxon>
        <taxon>Magnoliopsida</taxon>
        <taxon>eudicotyledons</taxon>
        <taxon>Gunneridae</taxon>
        <taxon>Pentapetalae</taxon>
        <taxon>asterids</taxon>
        <taxon>lamiids</taxon>
        <taxon>Lamiales</taxon>
        <taxon>Orobanchaceae</taxon>
        <taxon>Orobanchaceae incertae sedis</taxon>
        <taxon>Phtheirospermum</taxon>
    </lineage>
</organism>
<dbReference type="Pfam" id="PF00295">
    <property type="entry name" value="Glyco_hydro_28"/>
    <property type="match status" value="1"/>
</dbReference>
<dbReference type="EMBL" id="BMAC01000012">
    <property type="protein sequence ID" value="GFP79797.1"/>
    <property type="molecule type" value="Genomic_DNA"/>
</dbReference>
<feature type="chain" id="PRO_5032607176" evidence="10">
    <location>
        <begin position="26"/>
        <end position="400"/>
    </location>
</feature>
<keyword evidence="4" id="KW-0964">Secreted</keyword>
<reference evidence="11" key="1">
    <citation type="submission" date="2020-07" db="EMBL/GenBank/DDBJ databases">
        <title>Ethylene signaling mediates host invasion by parasitic plants.</title>
        <authorList>
            <person name="Yoshida S."/>
        </authorList>
    </citation>
    <scope>NUCLEOTIDE SEQUENCE</scope>
    <source>
        <strain evidence="11">Okayama</strain>
    </source>
</reference>
<evidence type="ECO:0000256" key="4">
    <source>
        <dbReference type="ARBA" id="ARBA00022525"/>
    </source>
</evidence>